<feature type="transmembrane region" description="Helical" evidence="9">
    <location>
        <begin position="20"/>
        <end position="42"/>
    </location>
</feature>
<keyword evidence="3 9" id="KW-0813">Transport</keyword>
<evidence type="ECO:0000256" key="7">
    <source>
        <dbReference type="ARBA" id="ARBA00022989"/>
    </source>
</evidence>
<dbReference type="GO" id="GO:0005283">
    <property type="term" value="F:amino acid:sodium symporter activity"/>
    <property type="evidence" value="ECO:0007669"/>
    <property type="project" value="InterPro"/>
</dbReference>
<evidence type="ECO:0000256" key="3">
    <source>
        <dbReference type="ARBA" id="ARBA00022448"/>
    </source>
</evidence>
<feature type="transmembrane region" description="Helical" evidence="9">
    <location>
        <begin position="196"/>
        <end position="214"/>
    </location>
</feature>
<comment type="caution">
    <text evidence="10">The sequence shown here is derived from an EMBL/GenBank/DDBJ whole genome shotgun (WGS) entry which is preliminary data.</text>
</comment>
<evidence type="ECO:0000256" key="9">
    <source>
        <dbReference type="RuleBase" id="RU363064"/>
    </source>
</evidence>
<proteinExistence type="inferred from homology"/>
<evidence type="ECO:0000256" key="6">
    <source>
        <dbReference type="ARBA" id="ARBA00022847"/>
    </source>
</evidence>
<dbReference type="PRINTS" id="PR00175">
    <property type="entry name" value="NAALASMPORT"/>
</dbReference>
<keyword evidence="4 9" id="KW-1003">Cell membrane</keyword>
<accession>A0A3D8VRJ0</accession>
<dbReference type="Pfam" id="PF01235">
    <property type="entry name" value="Na_Ala_symp"/>
    <property type="match status" value="1"/>
</dbReference>
<evidence type="ECO:0000256" key="5">
    <source>
        <dbReference type="ARBA" id="ARBA00022692"/>
    </source>
</evidence>
<feature type="transmembrane region" description="Helical" evidence="9">
    <location>
        <begin position="428"/>
        <end position="446"/>
    </location>
</feature>
<comment type="subcellular location">
    <subcellularLocation>
        <location evidence="1 9">Cell membrane</location>
        <topology evidence="1 9">Multi-pass membrane protein</topology>
    </subcellularLocation>
</comment>
<dbReference type="EMBL" id="QTLC01000025">
    <property type="protein sequence ID" value="RDY71835.1"/>
    <property type="molecule type" value="Genomic_DNA"/>
</dbReference>
<feature type="transmembrane region" description="Helical" evidence="9">
    <location>
        <begin position="317"/>
        <end position="339"/>
    </location>
</feature>
<protein>
    <submittedName>
        <fullName evidence="10">Sodium:alanine symporter family protein</fullName>
    </submittedName>
</protein>
<dbReference type="Gene3D" id="1.20.1740.10">
    <property type="entry name" value="Amino acid/polyamine transporter I"/>
    <property type="match status" value="1"/>
</dbReference>
<dbReference type="PANTHER" id="PTHR30330">
    <property type="entry name" value="AGSS FAMILY TRANSPORTER, SODIUM-ALANINE"/>
    <property type="match status" value="1"/>
</dbReference>
<keyword evidence="8 9" id="KW-0472">Membrane</keyword>
<feature type="transmembrane region" description="Helical" evidence="9">
    <location>
        <begin position="401"/>
        <end position="422"/>
    </location>
</feature>
<comment type="similarity">
    <text evidence="2 9">Belongs to the alanine or glycine:cation symporter (AGCS) (TC 2.A.25) family.</text>
</comment>
<dbReference type="PROSITE" id="PS00873">
    <property type="entry name" value="NA_ALANINE_SYMP"/>
    <property type="match status" value="1"/>
</dbReference>
<sequence>MDRGKMMGEGSALHSFLSELSGIVWGPFLLILLVGTGVYLTLRLGFLQFKTLPYALKLAFKPSKEKKKNEKGDISHYQALTTALAATIGTGNIAGVATAVVLGGPGAVFWMWVTAVFGMATKYAEAVLAVKYRIEGKNGEMSGGPMYYLSRGLKTKWLGRPLGFLFAIFGAVAAFGIGNMVQSNSVSDVMEGTFNVSPWVTGVLLTLLAGLVLLGGIKSIGKVTAFFVPIMAIFYVIGALIILILNYNMVIPAFGTIFNDAFTASALGGGLLGTVIRYGVARGVFSNEAGLGSAPIAAAAARTDYAGRQALVSMTQVFIDTIIVCTMTGLTIVMAGQYQGGLDGADLTSTSFQIFLGDVGAYIVTIGLVFFAFSTIVGWSYYGEKCFGYLTKQRFIGVYKIVFVAFVLVGAVSQLSTVWVFADVMNGLMAFPNLIGLLLLSGVVAAETNKFLKVAKKEKQQEREQRQAG</sequence>
<feature type="transmembrane region" description="Helical" evidence="9">
    <location>
        <begin position="359"/>
        <end position="381"/>
    </location>
</feature>
<feature type="transmembrane region" description="Helical" evidence="9">
    <location>
        <begin position="109"/>
        <end position="130"/>
    </location>
</feature>
<feature type="transmembrane region" description="Helical" evidence="9">
    <location>
        <begin position="77"/>
        <end position="103"/>
    </location>
</feature>
<evidence type="ECO:0000256" key="8">
    <source>
        <dbReference type="ARBA" id="ARBA00023136"/>
    </source>
</evidence>
<dbReference type="PANTHER" id="PTHR30330:SF3">
    <property type="entry name" value="TRANSCRIPTIONAL REGULATOR, LRP FAMILY"/>
    <property type="match status" value="1"/>
</dbReference>
<dbReference type="AlphaFoldDB" id="A0A3D8VRJ0"/>
<feature type="transmembrane region" description="Helical" evidence="9">
    <location>
        <begin position="261"/>
        <end position="280"/>
    </location>
</feature>
<keyword evidence="6 9" id="KW-0769">Symport</keyword>
<keyword evidence="7 9" id="KW-1133">Transmembrane helix</keyword>
<feature type="transmembrane region" description="Helical" evidence="9">
    <location>
        <begin position="226"/>
        <end position="249"/>
    </location>
</feature>
<dbReference type="InterPro" id="IPR001463">
    <property type="entry name" value="Na/Ala_symport"/>
</dbReference>
<evidence type="ECO:0000313" key="11">
    <source>
        <dbReference type="Proteomes" id="UP000257032"/>
    </source>
</evidence>
<dbReference type="Proteomes" id="UP000257032">
    <property type="component" value="Unassembled WGS sequence"/>
</dbReference>
<evidence type="ECO:0000256" key="2">
    <source>
        <dbReference type="ARBA" id="ARBA00009261"/>
    </source>
</evidence>
<evidence type="ECO:0000313" key="10">
    <source>
        <dbReference type="EMBL" id="RDY71835.1"/>
    </source>
</evidence>
<dbReference type="FunFam" id="1.20.1740.10:FF:000004">
    <property type="entry name" value="Sodium:alanine symporter family protein"/>
    <property type="match status" value="1"/>
</dbReference>
<gene>
    <name evidence="10" type="ORF">DXT76_05265</name>
</gene>
<dbReference type="GO" id="GO:0005886">
    <property type="term" value="C:plasma membrane"/>
    <property type="evidence" value="ECO:0007669"/>
    <property type="project" value="UniProtKB-SubCell"/>
</dbReference>
<dbReference type="NCBIfam" id="TIGR00835">
    <property type="entry name" value="agcS"/>
    <property type="match status" value="1"/>
</dbReference>
<evidence type="ECO:0000256" key="4">
    <source>
        <dbReference type="ARBA" id="ARBA00022475"/>
    </source>
</evidence>
<name>A0A3D8VRJ0_9BACI</name>
<reference evidence="10 11" key="1">
    <citation type="submission" date="2018-08" db="EMBL/GenBank/DDBJ databases">
        <title>Genome sequence of strict halophilic Halobacillus trueperi SS1 isolated from Lunsu, a salty water body of North West Himalayas.</title>
        <authorList>
            <person name="Gupta S."/>
            <person name="Sharma P."/>
            <person name="Dev K."/>
            <person name="Baumler D."/>
            <person name="Sourirajan A."/>
        </authorList>
    </citation>
    <scope>NUCLEOTIDE SEQUENCE [LARGE SCALE GENOMIC DNA]</scope>
    <source>
        <strain evidence="10 11">SS1</strain>
    </source>
</reference>
<organism evidence="10 11">
    <name type="scientific">Halobacillus trueperi</name>
    <dbReference type="NCBI Taxonomy" id="156205"/>
    <lineage>
        <taxon>Bacteria</taxon>
        <taxon>Bacillati</taxon>
        <taxon>Bacillota</taxon>
        <taxon>Bacilli</taxon>
        <taxon>Bacillales</taxon>
        <taxon>Bacillaceae</taxon>
        <taxon>Halobacillus</taxon>
    </lineage>
</organism>
<keyword evidence="5 9" id="KW-0812">Transmembrane</keyword>
<feature type="transmembrane region" description="Helical" evidence="9">
    <location>
        <begin position="157"/>
        <end position="176"/>
    </location>
</feature>
<evidence type="ECO:0000256" key="1">
    <source>
        <dbReference type="ARBA" id="ARBA00004651"/>
    </source>
</evidence>